<proteinExistence type="inferred from homology"/>
<evidence type="ECO:0000256" key="1">
    <source>
        <dbReference type="ARBA" id="ARBA00008324"/>
    </source>
</evidence>
<feature type="compositionally biased region" description="Basic and acidic residues" evidence="2">
    <location>
        <begin position="23"/>
        <end position="38"/>
    </location>
</feature>
<dbReference type="CDD" id="cd03443">
    <property type="entry name" value="PaaI_thioesterase"/>
    <property type="match status" value="1"/>
</dbReference>
<evidence type="ECO:0000256" key="2">
    <source>
        <dbReference type="SAM" id="MobiDB-lite"/>
    </source>
</evidence>
<sequence>MEGNKQSGRKGFVSVRVRRGLEMEAVKRSTEKGKRSGGDKNAGPSIDDVVRLMFYDHFFGDGLSFDLTEPGHVVGSFKVPDRMLNAENFLRGWAMATLTGLVGSAVLSTVGAPKTGDSFETYIPPYLDTVYVDDEVEVEAKVLSVGKIIGVVSVELRNKKTGKTIVHTRHAEYFQDGNSRCRM</sequence>
<dbReference type="AlphaFoldDB" id="A0A7J7DZX8"/>
<dbReference type="Pfam" id="PF03061">
    <property type="entry name" value="4HBT"/>
    <property type="match status" value="1"/>
</dbReference>
<dbReference type="EMBL" id="JAAARO010000002">
    <property type="protein sequence ID" value="KAF5751754.1"/>
    <property type="molecule type" value="Genomic_DNA"/>
</dbReference>
<name>A0A7J7DZX8_TRIWF</name>
<comment type="similarity">
    <text evidence="1">Belongs to the thioesterase PaaI family.</text>
</comment>
<dbReference type="Proteomes" id="UP000593562">
    <property type="component" value="Unassembled WGS sequence"/>
</dbReference>
<protein>
    <submittedName>
        <fullName evidence="4">Acyl-coenzyme A thioesterase 13-like</fullName>
    </submittedName>
</protein>
<dbReference type="InterPro" id="IPR006683">
    <property type="entry name" value="Thioestr_dom"/>
</dbReference>
<dbReference type="InterPro" id="IPR039298">
    <property type="entry name" value="ACOT13"/>
</dbReference>
<dbReference type="GO" id="GO:0047617">
    <property type="term" value="F:fatty acyl-CoA hydrolase activity"/>
    <property type="evidence" value="ECO:0007669"/>
    <property type="project" value="InterPro"/>
</dbReference>
<feature type="region of interest" description="Disordered" evidence="2">
    <location>
        <begin position="23"/>
        <end position="42"/>
    </location>
</feature>
<dbReference type="PANTHER" id="PTHR21660:SF47">
    <property type="entry name" value="F19P19.27 PROTEIN"/>
    <property type="match status" value="1"/>
</dbReference>
<dbReference type="SUPFAM" id="SSF54637">
    <property type="entry name" value="Thioesterase/thiol ester dehydrase-isomerase"/>
    <property type="match status" value="1"/>
</dbReference>
<dbReference type="InParanoid" id="A0A7J7DZX8"/>
<organism evidence="4 5">
    <name type="scientific">Tripterygium wilfordii</name>
    <name type="common">Thunder God vine</name>
    <dbReference type="NCBI Taxonomy" id="458696"/>
    <lineage>
        <taxon>Eukaryota</taxon>
        <taxon>Viridiplantae</taxon>
        <taxon>Streptophyta</taxon>
        <taxon>Embryophyta</taxon>
        <taxon>Tracheophyta</taxon>
        <taxon>Spermatophyta</taxon>
        <taxon>Magnoliopsida</taxon>
        <taxon>eudicotyledons</taxon>
        <taxon>Gunneridae</taxon>
        <taxon>Pentapetalae</taxon>
        <taxon>rosids</taxon>
        <taxon>fabids</taxon>
        <taxon>Celastrales</taxon>
        <taxon>Celastraceae</taxon>
        <taxon>Tripterygium</taxon>
    </lineage>
</organism>
<accession>A0A7J7DZX8</accession>
<comment type="caution">
    <text evidence="4">The sequence shown here is derived from an EMBL/GenBank/DDBJ whole genome shotgun (WGS) entry which is preliminary data.</text>
</comment>
<evidence type="ECO:0000259" key="3">
    <source>
        <dbReference type="Pfam" id="PF03061"/>
    </source>
</evidence>
<gene>
    <name evidence="4" type="ORF">HS088_TW02G00771</name>
</gene>
<evidence type="ECO:0000313" key="4">
    <source>
        <dbReference type="EMBL" id="KAF5751754.1"/>
    </source>
</evidence>
<reference evidence="4 5" key="1">
    <citation type="journal article" date="2020" name="Nat. Commun.">
        <title>Genome of Tripterygium wilfordii and identification of cytochrome P450 involved in triptolide biosynthesis.</title>
        <authorList>
            <person name="Tu L."/>
            <person name="Su P."/>
            <person name="Zhang Z."/>
            <person name="Gao L."/>
            <person name="Wang J."/>
            <person name="Hu T."/>
            <person name="Zhou J."/>
            <person name="Zhang Y."/>
            <person name="Zhao Y."/>
            <person name="Liu Y."/>
            <person name="Song Y."/>
            <person name="Tong Y."/>
            <person name="Lu Y."/>
            <person name="Yang J."/>
            <person name="Xu C."/>
            <person name="Jia M."/>
            <person name="Peters R.J."/>
            <person name="Huang L."/>
            <person name="Gao W."/>
        </authorList>
    </citation>
    <scope>NUCLEOTIDE SEQUENCE [LARGE SCALE GENOMIC DNA]</scope>
    <source>
        <strain evidence="5">cv. XIE 37</strain>
        <tissue evidence="4">Leaf</tissue>
    </source>
</reference>
<evidence type="ECO:0000313" key="5">
    <source>
        <dbReference type="Proteomes" id="UP000593562"/>
    </source>
</evidence>
<dbReference type="InterPro" id="IPR029069">
    <property type="entry name" value="HotDog_dom_sf"/>
</dbReference>
<dbReference type="Gene3D" id="3.10.129.10">
    <property type="entry name" value="Hotdog Thioesterase"/>
    <property type="match status" value="1"/>
</dbReference>
<dbReference type="PANTHER" id="PTHR21660">
    <property type="entry name" value="THIOESTERASE SUPERFAMILY MEMBER-RELATED"/>
    <property type="match status" value="1"/>
</dbReference>
<feature type="domain" description="Thioesterase" evidence="3">
    <location>
        <begin position="126"/>
        <end position="163"/>
    </location>
</feature>
<keyword evidence="5" id="KW-1185">Reference proteome</keyword>